<dbReference type="InterPro" id="IPR024508">
    <property type="entry name" value="DUF3226"/>
</dbReference>
<evidence type="ECO:0000313" key="1">
    <source>
        <dbReference type="EMBL" id="MDQ8193660.1"/>
    </source>
</evidence>
<comment type="caution">
    <text evidence="1">The sequence shown here is derived from an EMBL/GenBank/DDBJ whole genome shotgun (WGS) entry which is preliminary data.</text>
</comment>
<dbReference type="EMBL" id="JARXIC010000005">
    <property type="protein sequence ID" value="MDQ8193660.1"/>
    <property type="molecule type" value="Genomic_DNA"/>
</dbReference>
<evidence type="ECO:0000313" key="2">
    <source>
        <dbReference type="Proteomes" id="UP001243717"/>
    </source>
</evidence>
<sequence length="214" mass="24019">MRRPIEKYGLILGEGRDDCVVFKKIAQAAGLSGLEFEELGGKDKFVQRLTQLSLSPEFTRGQINRILITRDADGSWEAALHSLSDAVARVFGHAITKTREWVSVNEHCEIALWIVPGDDQSGMLETLCLQAAKEATPSDFECLDQFAACLKQQTDAPLHEKEKFAIWSLVAQEKQLPRQRLSLPRAVVNIPLNWQDPLFSDLTELMSEASMRHS</sequence>
<name>A0ABU1AIF7_9BACT</name>
<reference evidence="1 2" key="1">
    <citation type="submission" date="2023-04" db="EMBL/GenBank/DDBJ databases">
        <title>A novel bacteria isolated from coastal sediment.</title>
        <authorList>
            <person name="Liu X.-J."/>
            <person name="Du Z.-J."/>
        </authorList>
    </citation>
    <scope>NUCLEOTIDE SEQUENCE [LARGE SCALE GENOMIC DNA]</scope>
    <source>
        <strain evidence="1 2">SDUM461004</strain>
    </source>
</reference>
<proteinExistence type="predicted"/>
<gene>
    <name evidence="1" type="ORF">QEH59_04455</name>
</gene>
<dbReference type="Pfam" id="PF11536">
    <property type="entry name" value="DUF3226"/>
    <property type="match status" value="1"/>
</dbReference>
<evidence type="ECO:0008006" key="3">
    <source>
        <dbReference type="Google" id="ProtNLM"/>
    </source>
</evidence>
<dbReference type="RefSeq" id="WP_308984143.1">
    <property type="nucleotide sequence ID" value="NZ_JARXIC010000005.1"/>
</dbReference>
<protein>
    <recommendedName>
        <fullName evidence="3">DUF4276 family protein</fullName>
    </recommendedName>
</protein>
<accession>A0ABU1AIF7</accession>
<dbReference type="Proteomes" id="UP001243717">
    <property type="component" value="Unassembled WGS sequence"/>
</dbReference>
<organism evidence="1 2">
    <name type="scientific">Thalassobacterium sedimentorum</name>
    <dbReference type="NCBI Taxonomy" id="3041258"/>
    <lineage>
        <taxon>Bacteria</taxon>
        <taxon>Pseudomonadati</taxon>
        <taxon>Verrucomicrobiota</taxon>
        <taxon>Opitutia</taxon>
        <taxon>Puniceicoccales</taxon>
        <taxon>Coraliomargaritaceae</taxon>
        <taxon>Thalassobacterium</taxon>
    </lineage>
</organism>
<keyword evidence="2" id="KW-1185">Reference proteome</keyword>